<evidence type="ECO:0000313" key="8">
    <source>
        <dbReference type="Proteomes" id="UP001595711"/>
    </source>
</evidence>
<name>A0ABV7VCP5_9PROT</name>
<dbReference type="InterPro" id="IPR001123">
    <property type="entry name" value="LeuE-type"/>
</dbReference>
<evidence type="ECO:0000256" key="5">
    <source>
        <dbReference type="ARBA" id="ARBA00023136"/>
    </source>
</evidence>
<keyword evidence="2" id="KW-1003">Cell membrane</keyword>
<organism evidence="7 8">
    <name type="scientific">Ferrovibrio xuzhouensis</name>
    <dbReference type="NCBI Taxonomy" id="1576914"/>
    <lineage>
        <taxon>Bacteria</taxon>
        <taxon>Pseudomonadati</taxon>
        <taxon>Pseudomonadota</taxon>
        <taxon>Alphaproteobacteria</taxon>
        <taxon>Rhodospirillales</taxon>
        <taxon>Rhodospirillaceae</taxon>
        <taxon>Ferrovibrio</taxon>
    </lineage>
</organism>
<dbReference type="PIRSF" id="PIRSF006324">
    <property type="entry name" value="LeuE"/>
    <property type="match status" value="1"/>
</dbReference>
<sequence length="210" mass="22196">MMDFATLLTFAGAAFALALTPGPDMLLVMTRSVAQGRVAGLVTLGGITAGCFGHALIAGFSLSGVLLVAPVMFELIRWAGAAYLLYLGIQALRGAGGFRPPPPGAPRLPLARLFRQGLLTNLLNPKVALFFLALFPQFMRPDPDTAVAQALLLACVLSLAGLLVNGGIALVAGRLGEWLARRPAFVRWQNRLLGCVFAGLALRLAFDARR</sequence>
<dbReference type="EMBL" id="JBHRYJ010000001">
    <property type="protein sequence ID" value="MFC3675258.1"/>
    <property type="molecule type" value="Genomic_DNA"/>
</dbReference>
<evidence type="ECO:0000256" key="6">
    <source>
        <dbReference type="SAM" id="Phobius"/>
    </source>
</evidence>
<evidence type="ECO:0000256" key="4">
    <source>
        <dbReference type="ARBA" id="ARBA00022989"/>
    </source>
</evidence>
<reference evidence="8" key="1">
    <citation type="journal article" date="2019" name="Int. J. Syst. Evol. Microbiol.">
        <title>The Global Catalogue of Microorganisms (GCM) 10K type strain sequencing project: providing services to taxonomists for standard genome sequencing and annotation.</title>
        <authorList>
            <consortium name="The Broad Institute Genomics Platform"/>
            <consortium name="The Broad Institute Genome Sequencing Center for Infectious Disease"/>
            <person name="Wu L."/>
            <person name="Ma J."/>
        </authorList>
    </citation>
    <scope>NUCLEOTIDE SEQUENCE [LARGE SCALE GENOMIC DNA]</scope>
    <source>
        <strain evidence="8">KCTC 42182</strain>
    </source>
</reference>
<dbReference type="PANTHER" id="PTHR30086:SF20">
    <property type="entry name" value="ARGININE EXPORTER PROTEIN ARGO-RELATED"/>
    <property type="match status" value="1"/>
</dbReference>
<keyword evidence="3 6" id="KW-0812">Transmembrane</keyword>
<gene>
    <name evidence="7" type="ORF">ACFOOQ_06875</name>
</gene>
<keyword evidence="8" id="KW-1185">Reference proteome</keyword>
<comment type="subcellular location">
    <subcellularLocation>
        <location evidence="1">Cell membrane</location>
        <topology evidence="1">Multi-pass membrane protein</topology>
    </subcellularLocation>
</comment>
<dbReference type="Proteomes" id="UP001595711">
    <property type="component" value="Unassembled WGS sequence"/>
</dbReference>
<dbReference type="Pfam" id="PF01810">
    <property type="entry name" value="LysE"/>
    <property type="match status" value="1"/>
</dbReference>
<evidence type="ECO:0000256" key="2">
    <source>
        <dbReference type="ARBA" id="ARBA00022475"/>
    </source>
</evidence>
<feature type="transmembrane region" description="Helical" evidence="6">
    <location>
        <begin position="75"/>
        <end position="93"/>
    </location>
</feature>
<evidence type="ECO:0000256" key="3">
    <source>
        <dbReference type="ARBA" id="ARBA00022692"/>
    </source>
</evidence>
<dbReference type="RefSeq" id="WP_379723483.1">
    <property type="nucleotide sequence ID" value="NZ_JBHRYJ010000001.1"/>
</dbReference>
<feature type="transmembrane region" description="Helical" evidence="6">
    <location>
        <begin position="113"/>
        <end position="135"/>
    </location>
</feature>
<proteinExistence type="predicted"/>
<evidence type="ECO:0000313" key="7">
    <source>
        <dbReference type="EMBL" id="MFC3675258.1"/>
    </source>
</evidence>
<keyword evidence="4 6" id="KW-1133">Transmembrane helix</keyword>
<evidence type="ECO:0000256" key="1">
    <source>
        <dbReference type="ARBA" id="ARBA00004651"/>
    </source>
</evidence>
<accession>A0ABV7VCP5</accession>
<comment type="caution">
    <text evidence="7">The sequence shown here is derived from an EMBL/GenBank/DDBJ whole genome shotgun (WGS) entry which is preliminary data.</text>
</comment>
<dbReference type="PANTHER" id="PTHR30086">
    <property type="entry name" value="ARGININE EXPORTER PROTEIN ARGO"/>
    <property type="match status" value="1"/>
</dbReference>
<feature type="transmembrane region" description="Helical" evidence="6">
    <location>
        <begin position="147"/>
        <end position="168"/>
    </location>
</feature>
<feature type="transmembrane region" description="Helical" evidence="6">
    <location>
        <begin position="42"/>
        <end position="68"/>
    </location>
</feature>
<protein>
    <submittedName>
        <fullName evidence="7">LysE family translocator</fullName>
    </submittedName>
</protein>
<keyword evidence="5 6" id="KW-0472">Membrane</keyword>